<dbReference type="AlphaFoldDB" id="K2SVS3"/>
<dbReference type="VEuPathDB" id="FungiDB:MPH_01969"/>
<dbReference type="InParanoid" id="K2SVS3"/>
<organism evidence="2 3">
    <name type="scientific">Macrophomina phaseolina (strain MS6)</name>
    <name type="common">Charcoal rot fungus</name>
    <dbReference type="NCBI Taxonomy" id="1126212"/>
    <lineage>
        <taxon>Eukaryota</taxon>
        <taxon>Fungi</taxon>
        <taxon>Dikarya</taxon>
        <taxon>Ascomycota</taxon>
        <taxon>Pezizomycotina</taxon>
        <taxon>Dothideomycetes</taxon>
        <taxon>Dothideomycetes incertae sedis</taxon>
        <taxon>Botryosphaeriales</taxon>
        <taxon>Botryosphaeriaceae</taxon>
        <taxon>Macrophomina</taxon>
    </lineage>
</organism>
<proteinExistence type="predicted"/>
<evidence type="ECO:0000313" key="2">
    <source>
        <dbReference type="EMBL" id="EKG20705.1"/>
    </source>
</evidence>
<name>K2SVS3_MACPH</name>
<gene>
    <name evidence="2" type="ORF">MPH_01969</name>
</gene>
<reference evidence="2 3" key="1">
    <citation type="journal article" date="2012" name="BMC Genomics">
        <title>Tools to kill: Genome of one of the most destructive plant pathogenic fungi Macrophomina phaseolina.</title>
        <authorList>
            <person name="Islam M.S."/>
            <person name="Haque M.S."/>
            <person name="Islam M.M."/>
            <person name="Emdad E.M."/>
            <person name="Halim A."/>
            <person name="Hossen Q.M.M."/>
            <person name="Hossain M.Z."/>
            <person name="Ahmed B."/>
            <person name="Rahim S."/>
            <person name="Rahman M.S."/>
            <person name="Alam M.M."/>
            <person name="Hou S."/>
            <person name="Wan X."/>
            <person name="Saito J.A."/>
            <person name="Alam M."/>
        </authorList>
    </citation>
    <scope>NUCLEOTIDE SEQUENCE [LARGE SCALE GENOMIC DNA]</scope>
    <source>
        <strain evidence="2 3">MS6</strain>
    </source>
</reference>
<evidence type="ECO:0000256" key="1">
    <source>
        <dbReference type="SAM" id="MobiDB-lite"/>
    </source>
</evidence>
<accession>K2SVS3</accession>
<evidence type="ECO:0000313" key="3">
    <source>
        <dbReference type="Proteomes" id="UP000007129"/>
    </source>
</evidence>
<dbReference type="Proteomes" id="UP000007129">
    <property type="component" value="Unassembled WGS sequence"/>
</dbReference>
<protein>
    <submittedName>
        <fullName evidence="2">Uncharacterized protein</fullName>
    </submittedName>
</protein>
<dbReference type="HOGENOM" id="CLU_1740879_0_0_1"/>
<sequence>MREDLLTPLPPTPQIARPAMLGAPPQRAEPASKIMMQVMKTYLALNCPYAWPLCRCQGSEDLRGLQQGKDYQERTVAAAPRKKSDTIPWQLFDRVKFSHEGGLDIGDNCPVQPLRLISPLTGVQRSLCTTLTQRKITDINERTTSAHFKP</sequence>
<comment type="caution">
    <text evidence="2">The sequence shown here is derived from an EMBL/GenBank/DDBJ whole genome shotgun (WGS) entry which is preliminary data.</text>
</comment>
<feature type="region of interest" description="Disordered" evidence="1">
    <location>
        <begin position="1"/>
        <end position="26"/>
    </location>
</feature>
<dbReference type="EMBL" id="AHHD01000080">
    <property type="protein sequence ID" value="EKG20705.1"/>
    <property type="molecule type" value="Genomic_DNA"/>
</dbReference>